<evidence type="ECO:0000259" key="1">
    <source>
        <dbReference type="Pfam" id="PF01425"/>
    </source>
</evidence>
<dbReference type="InterPro" id="IPR023631">
    <property type="entry name" value="Amidase_dom"/>
</dbReference>
<keyword evidence="3" id="KW-1185">Reference proteome</keyword>
<sequence>MGFRSSPSLKDSNAPRRLRFLLAIFLAVTLVLGLAVTPYQRNSVYPDLYEASISELQTGLSRGDFSSVDLVRAYIDRIEEVNRRGPALHAVLEVSPRALAYAAALDAERTSGFTRGPLHGIPILVKDNIATRFEDGMNTTAGSYALLGSVVPRDAPVVAKLREAGAILLGKAALSEWSHARGRLPMGWSGRGGQCYGAYYPNQSPCGSSSGSGVATSIGLTAASLGTETDGSITCPSALNNIVGIKPTVGLTSRNGVIPISEHQDTVGPMARSVADAAIVLSVIAGKDARDNYTSAQPDFLPDYVAALRKDALQGARIGVPRKLLRSRISDDDEAQFFKSLEWGIQKLKELGATIVDPADLPSSEEFFVSKNESLVTSGDMLQNLNDYFASLLHSPTGVRTVEDLIAFNAKHPDLEGPATYEDQMFLEEILTAKRNASYYEAIAFDKMLGGSNGIDAALKEHNLDALLSIPISWGTSAAAIVGYPVVTVPLSFYPDDTQPVKSDPQWEVFFPAPGIPMGISFIGTAFSEERLIGLAYAFEQGTQVRLTRKAYKQAIPKTQLIDVVGCEWWWICASRQMWFRPLSLVNRLLRSLKE</sequence>
<dbReference type="OrthoDB" id="566138at2759"/>
<proteinExistence type="predicted"/>
<name>A0A165EQT4_EXIGL</name>
<accession>A0A165EQT4</accession>
<reference evidence="2 3" key="1">
    <citation type="journal article" date="2016" name="Mol. Biol. Evol.">
        <title>Comparative Genomics of Early-Diverging Mushroom-Forming Fungi Provides Insights into the Origins of Lignocellulose Decay Capabilities.</title>
        <authorList>
            <person name="Nagy L.G."/>
            <person name="Riley R."/>
            <person name="Tritt A."/>
            <person name="Adam C."/>
            <person name="Daum C."/>
            <person name="Floudas D."/>
            <person name="Sun H."/>
            <person name="Yadav J.S."/>
            <person name="Pangilinan J."/>
            <person name="Larsson K.H."/>
            <person name="Matsuura K."/>
            <person name="Barry K."/>
            <person name="Labutti K."/>
            <person name="Kuo R."/>
            <person name="Ohm R.A."/>
            <person name="Bhattacharya S.S."/>
            <person name="Shirouzu T."/>
            <person name="Yoshinaga Y."/>
            <person name="Martin F.M."/>
            <person name="Grigoriev I.V."/>
            <person name="Hibbett D.S."/>
        </authorList>
    </citation>
    <scope>NUCLEOTIDE SEQUENCE [LARGE SCALE GENOMIC DNA]</scope>
    <source>
        <strain evidence="2 3">HHB12029</strain>
    </source>
</reference>
<dbReference type="Pfam" id="PF01425">
    <property type="entry name" value="Amidase"/>
    <property type="match status" value="1"/>
</dbReference>
<dbReference type="PANTHER" id="PTHR42678">
    <property type="entry name" value="AMIDASE"/>
    <property type="match status" value="1"/>
</dbReference>
<protein>
    <submittedName>
        <fullName evidence="2">Amidase signature enzyme</fullName>
    </submittedName>
</protein>
<organism evidence="2 3">
    <name type="scientific">Exidia glandulosa HHB12029</name>
    <dbReference type="NCBI Taxonomy" id="1314781"/>
    <lineage>
        <taxon>Eukaryota</taxon>
        <taxon>Fungi</taxon>
        <taxon>Dikarya</taxon>
        <taxon>Basidiomycota</taxon>
        <taxon>Agaricomycotina</taxon>
        <taxon>Agaricomycetes</taxon>
        <taxon>Auriculariales</taxon>
        <taxon>Exidiaceae</taxon>
        <taxon>Exidia</taxon>
    </lineage>
</organism>
<dbReference type="FunCoup" id="A0A165EQT4">
    <property type="interactions" value="234"/>
</dbReference>
<dbReference type="Gene3D" id="3.90.1300.10">
    <property type="entry name" value="Amidase signature (AS) domain"/>
    <property type="match status" value="1"/>
</dbReference>
<dbReference type="InterPro" id="IPR036928">
    <property type="entry name" value="AS_sf"/>
</dbReference>
<dbReference type="Proteomes" id="UP000077266">
    <property type="component" value="Unassembled WGS sequence"/>
</dbReference>
<dbReference type="STRING" id="1314781.A0A165EQT4"/>
<dbReference type="AlphaFoldDB" id="A0A165EQT4"/>
<evidence type="ECO:0000313" key="3">
    <source>
        <dbReference type="Proteomes" id="UP000077266"/>
    </source>
</evidence>
<gene>
    <name evidence="2" type="ORF">EXIGLDRAFT_679875</name>
</gene>
<dbReference type="InParanoid" id="A0A165EQT4"/>
<dbReference type="SUPFAM" id="SSF75304">
    <property type="entry name" value="Amidase signature (AS) enzymes"/>
    <property type="match status" value="1"/>
</dbReference>
<dbReference type="EMBL" id="KV426123">
    <property type="protein sequence ID" value="KZV87493.1"/>
    <property type="molecule type" value="Genomic_DNA"/>
</dbReference>
<dbReference type="PANTHER" id="PTHR42678:SF34">
    <property type="entry name" value="OS04G0183300 PROTEIN"/>
    <property type="match status" value="1"/>
</dbReference>
<evidence type="ECO:0000313" key="2">
    <source>
        <dbReference type="EMBL" id="KZV87493.1"/>
    </source>
</evidence>
<feature type="domain" description="Amidase" evidence="1">
    <location>
        <begin position="69"/>
        <end position="532"/>
    </location>
</feature>